<dbReference type="RefSeq" id="WP_205104018.1">
    <property type="nucleotide sequence ID" value="NZ_JACJJG010000019.1"/>
</dbReference>
<reference evidence="4" key="2">
    <citation type="journal article" date="2021" name="Sci. Rep.">
        <title>The distribution of antibiotic resistance genes in chicken gut microbiota commensals.</title>
        <authorList>
            <person name="Juricova H."/>
            <person name="Matiasovicova J."/>
            <person name="Kubasova T."/>
            <person name="Cejkova D."/>
            <person name="Rychlik I."/>
        </authorList>
    </citation>
    <scope>NUCLEOTIDE SEQUENCE</scope>
    <source>
        <strain evidence="4">An824</strain>
    </source>
</reference>
<name>A0A939B5G2_9BACT</name>
<dbReference type="InterPro" id="IPR019734">
    <property type="entry name" value="TPR_rpt"/>
</dbReference>
<dbReference type="PROSITE" id="PS50005">
    <property type="entry name" value="TPR"/>
    <property type="match status" value="2"/>
</dbReference>
<keyword evidence="1" id="KW-0677">Repeat</keyword>
<protein>
    <submittedName>
        <fullName evidence="4">Tetratricopeptide repeat protein</fullName>
    </submittedName>
</protein>
<keyword evidence="5" id="KW-1185">Reference proteome</keyword>
<sequence length="476" mass="55441">MAYNSEDYFRSKDFKNILKQYEEAEKHDTYAMLDSDELVDVAEYYYNNGNAQRASEIIEEALSIYPGSAAPLLFKARLELIEHNNVEQAEYFTEMIEDKSDLEYFYMKAEILLAQGLVKQADAYLEERYSDVDDEDKDFYAIDVAALFIDYDSVNEAEMWLAKSEDTESVEYKEQAARIFMERGDYEKSKELFNNLIDNDPFSTQYWNSLASAQFFSNNIEESIQSSEYSIAINPQNATALLNKANGLYNLGNYTEALKYYLRYSELCPTDENGEMLIGFCYLLLDKFEESTIHFEKAERLSAPQSPNLVDIYKDWAFALCRLNRIDESMKIMDKTDHLSCDHNEMLVYRGNLLIGNGHFLEAKKYFMQAMKESGYSPNIFTKIAITVFESGDNILAYKMFGMLFKSNKNWHDGYAYYAACCYSLCKWDEFLNNLDKAARYTPQDAKLVLGKLFPKNMDPKDYYQYMSDKIKNEDK</sequence>
<gene>
    <name evidence="4" type="ORF">H6A34_05590</name>
</gene>
<accession>A0A939B5G2</accession>
<evidence type="ECO:0000313" key="4">
    <source>
        <dbReference type="EMBL" id="MBM6673344.1"/>
    </source>
</evidence>
<dbReference type="InterPro" id="IPR011990">
    <property type="entry name" value="TPR-like_helical_dom_sf"/>
</dbReference>
<dbReference type="InterPro" id="IPR051012">
    <property type="entry name" value="CellSynth/LPSAsmb/PSIAsmb"/>
</dbReference>
<dbReference type="PANTHER" id="PTHR45586:SF1">
    <property type="entry name" value="LIPOPOLYSACCHARIDE ASSEMBLY PROTEIN B"/>
    <property type="match status" value="1"/>
</dbReference>
<organism evidence="4 5">
    <name type="scientific">Marseilla massiliensis</name>
    <dbReference type="NCBI Taxonomy" id="1841864"/>
    <lineage>
        <taxon>Bacteria</taxon>
        <taxon>Pseudomonadati</taxon>
        <taxon>Bacteroidota</taxon>
        <taxon>Bacteroidia</taxon>
        <taxon>Bacteroidales</taxon>
        <taxon>Prevotellaceae</taxon>
        <taxon>Marseilla</taxon>
    </lineage>
</organism>
<dbReference type="Pfam" id="PF13432">
    <property type="entry name" value="TPR_16"/>
    <property type="match status" value="1"/>
</dbReference>
<feature type="repeat" description="TPR" evidence="3">
    <location>
        <begin position="238"/>
        <end position="271"/>
    </location>
</feature>
<dbReference type="AlphaFoldDB" id="A0A939B5G2"/>
<reference evidence="4" key="1">
    <citation type="submission" date="2020-08" db="EMBL/GenBank/DDBJ databases">
        <authorList>
            <person name="Cejkova D."/>
            <person name="Kubasova T."/>
            <person name="Jahodarova E."/>
            <person name="Rychlik I."/>
        </authorList>
    </citation>
    <scope>NUCLEOTIDE SEQUENCE</scope>
    <source>
        <strain evidence="4">An824</strain>
    </source>
</reference>
<dbReference type="Pfam" id="PF07719">
    <property type="entry name" value="TPR_2"/>
    <property type="match status" value="1"/>
</dbReference>
<evidence type="ECO:0000313" key="5">
    <source>
        <dbReference type="Proteomes" id="UP000706891"/>
    </source>
</evidence>
<dbReference type="SMART" id="SM00028">
    <property type="entry name" value="TPR"/>
    <property type="match status" value="6"/>
</dbReference>
<dbReference type="Proteomes" id="UP000706891">
    <property type="component" value="Unassembled WGS sequence"/>
</dbReference>
<proteinExistence type="predicted"/>
<dbReference type="SUPFAM" id="SSF48452">
    <property type="entry name" value="TPR-like"/>
    <property type="match status" value="3"/>
</dbReference>
<dbReference type="PANTHER" id="PTHR45586">
    <property type="entry name" value="TPR REPEAT-CONTAINING PROTEIN PA4667"/>
    <property type="match status" value="1"/>
</dbReference>
<dbReference type="Gene3D" id="1.25.40.10">
    <property type="entry name" value="Tetratricopeptide repeat domain"/>
    <property type="match status" value="2"/>
</dbReference>
<dbReference type="InterPro" id="IPR013105">
    <property type="entry name" value="TPR_2"/>
</dbReference>
<evidence type="ECO:0000256" key="1">
    <source>
        <dbReference type="ARBA" id="ARBA00022737"/>
    </source>
</evidence>
<keyword evidence="2 3" id="KW-0802">TPR repeat</keyword>
<evidence type="ECO:0000256" key="2">
    <source>
        <dbReference type="ARBA" id="ARBA00022803"/>
    </source>
</evidence>
<comment type="caution">
    <text evidence="4">The sequence shown here is derived from an EMBL/GenBank/DDBJ whole genome shotgun (WGS) entry which is preliminary data.</text>
</comment>
<evidence type="ECO:0000256" key="3">
    <source>
        <dbReference type="PROSITE-ProRule" id="PRU00339"/>
    </source>
</evidence>
<dbReference type="EMBL" id="JACJJG010000019">
    <property type="protein sequence ID" value="MBM6673344.1"/>
    <property type="molecule type" value="Genomic_DNA"/>
</dbReference>
<feature type="repeat" description="TPR" evidence="3">
    <location>
        <begin position="35"/>
        <end position="68"/>
    </location>
</feature>